<proteinExistence type="inferred from homology"/>
<dbReference type="InterPro" id="IPR016650">
    <property type="entry name" value="eIF3e"/>
</dbReference>
<evidence type="ECO:0000256" key="5">
    <source>
        <dbReference type="HAMAP-Rule" id="MF_03004"/>
    </source>
</evidence>
<dbReference type="OrthoDB" id="417252at2759"/>
<dbReference type="EMBL" id="CABPRJ010000074">
    <property type="protein sequence ID" value="VVC27224.1"/>
    <property type="molecule type" value="Genomic_DNA"/>
</dbReference>
<dbReference type="SMART" id="SM01186">
    <property type="entry name" value="eIF3_N"/>
    <property type="match status" value="1"/>
</dbReference>
<comment type="similarity">
    <text evidence="5 6">Belongs to the eIF-3 subunit E family.</text>
</comment>
<dbReference type="PROSITE" id="PS50250">
    <property type="entry name" value="PCI"/>
    <property type="match status" value="1"/>
</dbReference>
<dbReference type="SMART" id="SM00088">
    <property type="entry name" value="PINT"/>
    <property type="match status" value="1"/>
</dbReference>
<gene>
    <name evidence="8" type="ORF">CINCED_3A008981</name>
</gene>
<dbReference type="SUPFAM" id="SSF46785">
    <property type="entry name" value="Winged helix' DNA-binding domain"/>
    <property type="match status" value="1"/>
</dbReference>
<comment type="subunit">
    <text evidence="4">Component of the eukaryotic translation initiation factor 3 (eIF-3) complex. The eIF-3 complex interacts with pix. Interacts with mxt.</text>
</comment>
<sequence>MIDYVIENYKKLNPNKEVPMEMKTKREEILSQIHQLRGELNINMDFLGDDKVMKIMESMKSSKTLINYMTEVFDFKIEMMDDMYKYAKCQYDCGNYAGTTSYLYFYLLVMPPTDKNYLNALWGKLASEILIQNWDTALIDLNRLQEFIDNNIKNSPIYLLHQRTWLIHWSLFIFFNHENGHNLIVNLFLYKPKYLNAIQTICPHILRYLAAAIIINRSKPAMKDLIKVIQQESYAYHDPITEFLENLFIQFDFEGARDKLYECQNIILNDFFLTTYIGDFVENARLMIFETFCRIHQCISISMLAKNLNMNLEDAECWIVNLIRNTKLDAKVDSEVGLVIMETQSSPYEQIIDQIDKLSIRSQALTNLVERNLIDRV</sequence>
<keyword evidence="8" id="KW-0238">DNA-binding</keyword>
<dbReference type="GO" id="GO:0033290">
    <property type="term" value="C:eukaryotic 48S preinitiation complex"/>
    <property type="evidence" value="ECO:0007669"/>
    <property type="project" value="UniProtKB-UniRule"/>
</dbReference>
<dbReference type="HAMAP" id="MF_03004">
    <property type="entry name" value="eIF3e"/>
    <property type="match status" value="1"/>
</dbReference>
<dbReference type="GO" id="GO:0071540">
    <property type="term" value="C:eukaryotic translation initiation factor 3 complex, eIF3e"/>
    <property type="evidence" value="ECO:0007669"/>
    <property type="project" value="UniProtKB-UniRule"/>
</dbReference>
<accession>A0A5E4M5B9</accession>
<evidence type="ECO:0000256" key="1">
    <source>
        <dbReference type="ARBA" id="ARBA00022490"/>
    </source>
</evidence>
<dbReference type="InterPro" id="IPR036390">
    <property type="entry name" value="WH_DNA-bd_sf"/>
</dbReference>
<keyword evidence="9" id="KW-1185">Reference proteome</keyword>
<dbReference type="Pfam" id="PF09440">
    <property type="entry name" value="eIF3_N"/>
    <property type="match status" value="1"/>
</dbReference>
<evidence type="ECO:0000256" key="3">
    <source>
        <dbReference type="ARBA" id="ARBA00022917"/>
    </source>
</evidence>
<dbReference type="Proteomes" id="UP000325440">
    <property type="component" value="Unassembled WGS sequence"/>
</dbReference>
<protein>
    <recommendedName>
        <fullName evidence="5 6">Eukaryotic translation initiation factor 3 subunit E</fullName>
        <shortName evidence="5">eIF3e</shortName>
    </recommendedName>
    <alternativeName>
        <fullName evidence="5">Eukaryotic translation initiation factor 3 subunit 6</fullName>
    </alternativeName>
</protein>
<reference evidence="8 9" key="1">
    <citation type="submission" date="2019-08" db="EMBL/GenBank/DDBJ databases">
        <authorList>
            <person name="Alioto T."/>
            <person name="Alioto T."/>
            <person name="Gomez Garrido J."/>
        </authorList>
    </citation>
    <scope>NUCLEOTIDE SEQUENCE [LARGE SCALE GENOMIC DNA]</scope>
</reference>
<dbReference type="Gene3D" id="1.25.40.570">
    <property type="match status" value="1"/>
</dbReference>
<dbReference type="GO" id="GO:0016282">
    <property type="term" value="C:eukaryotic 43S preinitiation complex"/>
    <property type="evidence" value="ECO:0007669"/>
    <property type="project" value="UniProtKB-UniRule"/>
</dbReference>
<dbReference type="Pfam" id="PF01399">
    <property type="entry name" value="PCI"/>
    <property type="match status" value="1"/>
</dbReference>
<evidence type="ECO:0000256" key="6">
    <source>
        <dbReference type="PIRNR" id="PIRNR016255"/>
    </source>
</evidence>
<evidence type="ECO:0000256" key="4">
    <source>
        <dbReference type="ARBA" id="ARBA00047068"/>
    </source>
</evidence>
<evidence type="ECO:0000313" key="8">
    <source>
        <dbReference type="EMBL" id="VVC27224.1"/>
    </source>
</evidence>
<comment type="subcellular location">
    <subcellularLocation>
        <location evidence="5 6">Cytoplasm</location>
    </subcellularLocation>
</comment>
<keyword evidence="2 5" id="KW-0396">Initiation factor</keyword>
<dbReference type="CDD" id="cd21378">
    <property type="entry name" value="eIF3E"/>
    <property type="match status" value="1"/>
</dbReference>
<organism evidence="8 9">
    <name type="scientific">Cinara cedri</name>
    <dbReference type="NCBI Taxonomy" id="506608"/>
    <lineage>
        <taxon>Eukaryota</taxon>
        <taxon>Metazoa</taxon>
        <taxon>Ecdysozoa</taxon>
        <taxon>Arthropoda</taxon>
        <taxon>Hexapoda</taxon>
        <taxon>Insecta</taxon>
        <taxon>Pterygota</taxon>
        <taxon>Neoptera</taxon>
        <taxon>Paraneoptera</taxon>
        <taxon>Hemiptera</taxon>
        <taxon>Sternorrhyncha</taxon>
        <taxon>Aphidomorpha</taxon>
        <taxon>Aphidoidea</taxon>
        <taxon>Aphididae</taxon>
        <taxon>Lachninae</taxon>
        <taxon>Cinara</taxon>
    </lineage>
</organism>
<dbReference type="InterPro" id="IPR019010">
    <property type="entry name" value="eIF3e_N"/>
</dbReference>
<feature type="domain" description="PCI" evidence="7">
    <location>
        <begin position="176"/>
        <end position="346"/>
    </location>
</feature>
<evidence type="ECO:0000256" key="2">
    <source>
        <dbReference type="ARBA" id="ARBA00022540"/>
    </source>
</evidence>
<dbReference type="GO" id="GO:0001732">
    <property type="term" value="P:formation of cytoplasmic translation initiation complex"/>
    <property type="evidence" value="ECO:0007669"/>
    <property type="project" value="UniProtKB-UniRule"/>
</dbReference>
<dbReference type="GO" id="GO:0003677">
    <property type="term" value="F:DNA binding"/>
    <property type="evidence" value="ECO:0007669"/>
    <property type="project" value="UniProtKB-KW"/>
</dbReference>
<comment type="function">
    <text evidence="5">Component of the eukaryotic translation initiation factor 3 (eIF-3) complex, which is involved in protein synthesis of a specialized repertoire of mRNAs and, together with other initiation factors, stimulates binding of mRNA and methionyl-tRNAi to the 40S ribosome. The eIF-3 complex specifically targets and initiates translation of a subset of mRNAs involved in cell proliferation.</text>
</comment>
<dbReference type="AlphaFoldDB" id="A0A5E4M5B9"/>
<dbReference type="GO" id="GO:0003743">
    <property type="term" value="F:translation initiation factor activity"/>
    <property type="evidence" value="ECO:0007669"/>
    <property type="project" value="UniProtKB-UniRule"/>
</dbReference>
<keyword evidence="1 5" id="KW-0963">Cytoplasm</keyword>
<dbReference type="PANTHER" id="PTHR10317">
    <property type="entry name" value="EUKARYOTIC TRANSLATION INITIATION FACTOR 3 SUBUNIT E"/>
    <property type="match status" value="1"/>
</dbReference>
<name>A0A5E4M5B9_9HEMI</name>
<evidence type="ECO:0000259" key="7">
    <source>
        <dbReference type="PROSITE" id="PS50250"/>
    </source>
</evidence>
<dbReference type="PIRSF" id="PIRSF016255">
    <property type="entry name" value="eIF3e_su6"/>
    <property type="match status" value="1"/>
</dbReference>
<dbReference type="InterPro" id="IPR000717">
    <property type="entry name" value="PCI_dom"/>
</dbReference>
<keyword evidence="3 5" id="KW-0648">Protein biosynthesis</keyword>
<evidence type="ECO:0000313" key="9">
    <source>
        <dbReference type="Proteomes" id="UP000325440"/>
    </source>
</evidence>